<keyword evidence="2" id="KW-0472">Membrane</keyword>
<feature type="transmembrane region" description="Helical" evidence="2">
    <location>
        <begin position="237"/>
        <end position="258"/>
    </location>
</feature>
<feature type="transmembrane region" description="Helical" evidence="2">
    <location>
        <begin position="39"/>
        <end position="57"/>
    </location>
</feature>
<evidence type="ECO:0000259" key="3">
    <source>
        <dbReference type="Pfam" id="PF07786"/>
    </source>
</evidence>
<sequence length="417" mass="44309">MGEPTSMVSIHHPTSGTRGPTGDSGLPLVKKSRLVGVDAARGLALVGMFSIHILPAWDPETYEVTLQWQLFAGRAAALFALLAGVGLAFSTGGRTAHRGRTMTADRVGLLIRAVLITVLGLLVNQVMPEDPPAYNILTYYGMFFLLAIPFLHLPARTLFILAGVTAVTAPVLMQTLRGVLPAMEVYNPTITGVLTDPGTVLSQLLFTGTYPAAPYLTYLLAGVAIGRLNLRSLHVQVRLLGAGLVLALAAWLVYWVLIMQAGGFDQLMSSTPGLSQEQIDEIIIWGPDPVLPDTSWWWLLIPGPHTNTPIAILYGLGSGAAVLGAFLLIGRKAGAWLLPLSAAGSMTLTLYTAHLLALAAMVHYEVPLLWFLIHAGGAAVFAVAWQRAYGQGPLELALARTAGAGRGLVLTSARCED</sequence>
<gene>
    <name evidence="4" type="primary">PLESTB003680</name>
    <name evidence="4" type="ORF">PLESTB_001912000</name>
</gene>
<feature type="transmembrane region" description="Helical" evidence="2">
    <location>
        <begin position="368"/>
        <end position="385"/>
    </location>
</feature>
<dbReference type="Proteomes" id="UP001165080">
    <property type="component" value="Unassembled WGS sequence"/>
</dbReference>
<organism evidence="4 5">
    <name type="scientific">Pleodorina starrii</name>
    <dbReference type="NCBI Taxonomy" id="330485"/>
    <lineage>
        <taxon>Eukaryota</taxon>
        <taxon>Viridiplantae</taxon>
        <taxon>Chlorophyta</taxon>
        <taxon>core chlorophytes</taxon>
        <taxon>Chlorophyceae</taxon>
        <taxon>CS clade</taxon>
        <taxon>Chlamydomonadales</taxon>
        <taxon>Volvocaceae</taxon>
        <taxon>Pleodorina</taxon>
    </lineage>
</organism>
<evidence type="ECO:0000313" key="5">
    <source>
        <dbReference type="Proteomes" id="UP001165080"/>
    </source>
</evidence>
<reference evidence="4 5" key="1">
    <citation type="journal article" date="2023" name="Commun. Biol.">
        <title>Reorganization of the ancestral sex-determining regions during the evolution of trioecy in Pleodorina starrii.</title>
        <authorList>
            <person name="Takahashi K."/>
            <person name="Suzuki S."/>
            <person name="Kawai-Toyooka H."/>
            <person name="Yamamoto K."/>
            <person name="Hamaji T."/>
            <person name="Ootsuki R."/>
            <person name="Yamaguchi H."/>
            <person name="Kawachi M."/>
            <person name="Higashiyama T."/>
            <person name="Nozaki H."/>
        </authorList>
    </citation>
    <scope>NUCLEOTIDE SEQUENCE [LARGE SCALE GENOMIC DNA]</scope>
    <source>
        <strain evidence="4 5">NIES-4479</strain>
    </source>
</reference>
<keyword evidence="2" id="KW-0812">Transmembrane</keyword>
<evidence type="ECO:0000256" key="1">
    <source>
        <dbReference type="SAM" id="MobiDB-lite"/>
    </source>
</evidence>
<dbReference type="Pfam" id="PF07786">
    <property type="entry name" value="HGSNAT_cat"/>
    <property type="match status" value="1"/>
</dbReference>
<evidence type="ECO:0000256" key="2">
    <source>
        <dbReference type="SAM" id="Phobius"/>
    </source>
</evidence>
<evidence type="ECO:0000313" key="4">
    <source>
        <dbReference type="EMBL" id="GLC62550.1"/>
    </source>
</evidence>
<feature type="transmembrane region" description="Helical" evidence="2">
    <location>
        <begin position="158"/>
        <end position="180"/>
    </location>
</feature>
<name>A0A9W6FB74_9CHLO</name>
<feature type="transmembrane region" description="Helical" evidence="2">
    <location>
        <begin position="109"/>
        <end position="127"/>
    </location>
</feature>
<feature type="transmembrane region" description="Helical" evidence="2">
    <location>
        <begin position="69"/>
        <end position="89"/>
    </location>
</feature>
<proteinExistence type="predicted"/>
<dbReference type="AlphaFoldDB" id="A0A9W6FB74"/>
<feature type="transmembrane region" description="Helical" evidence="2">
    <location>
        <begin position="336"/>
        <end position="362"/>
    </location>
</feature>
<keyword evidence="2" id="KW-1133">Transmembrane helix</keyword>
<dbReference type="EMBL" id="BRXU01000066">
    <property type="protein sequence ID" value="GLC62550.1"/>
    <property type="molecule type" value="Genomic_DNA"/>
</dbReference>
<dbReference type="InterPro" id="IPR012429">
    <property type="entry name" value="HGSNAT_cat"/>
</dbReference>
<feature type="region of interest" description="Disordered" evidence="1">
    <location>
        <begin position="1"/>
        <end position="25"/>
    </location>
</feature>
<feature type="transmembrane region" description="Helical" evidence="2">
    <location>
        <begin position="310"/>
        <end position="329"/>
    </location>
</feature>
<protein>
    <recommendedName>
        <fullName evidence="3">Heparan-alpha-glucosaminide N-acetyltransferase catalytic domain-containing protein</fullName>
    </recommendedName>
</protein>
<feature type="domain" description="Heparan-alpha-glucosaminide N-acetyltransferase catalytic" evidence="3">
    <location>
        <begin position="33"/>
        <end position="238"/>
    </location>
</feature>
<keyword evidence="5" id="KW-1185">Reference proteome</keyword>
<accession>A0A9W6FB74</accession>
<feature type="transmembrane region" description="Helical" evidence="2">
    <location>
        <begin position="200"/>
        <end position="225"/>
    </location>
</feature>
<feature type="compositionally biased region" description="Polar residues" evidence="1">
    <location>
        <begin position="1"/>
        <end position="18"/>
    </location>
</feature>
<comment type="caution">
    <text evidence="4">The sequence shown here is derived from an EMBL/GenBank/DDBJ whole genome shotgun (WGS) entry which is preliminary data.</text>
</comment>
<feature type="transmembrane region" description="Helical" evidence="2">
    <location>
        <begin position="133"/>
        <end position="151"/>
    </location>
</feature>